<accession>A0A0C9YEI7</accession>
<protein>
    <submittedName>
        <fullName evidence="2">Uncharacterized protein</fullName>
    </submittedName>
</protein>
<organism evidence="2 3">
    <name type="scientific">Pisolithus microcarpus 441</name>
    <dbReference type="NCBI Taxonomy" id="765257"/>
    <lineage>
        <taxon>Eukaryota</taxon>
        <taxon>Fungi</taxon>
        <taxon>Dikarya</taxon>
        <taxon>Basidiomycota</taxon>
        <taxon>Agaricomycotina</taxon>
        <taxon>Agaricomycetes</taxon>
        <taxon>Agaricomycetidae</taxon>
        <taxon>Boletales</taxon>
        <taxon>Sclerodermatineae</taxon>
        <taxon>Pisolithaceae</taxon>
        <taxon>Pisolithus</taxon>
    </lineage>
</organism>
<sequence length="179" mass="20526">MLIQQTGIPESTRVNSGREPFARKKRSSITHKKFQSSTNRHRWTIGTECNNPRQVPLNNRDCSTALLVSPNQTIDSTEEIHSLATEFESKLKVVNTEQGDAFVYAVKSNDENAKTWKFVISLIKQIDLTTDLEKLMLIIMWTSRLSPRRWTVELAAWNPTLHDRYTIAVTRSQPELALT</sequence>
<dbReference type="Proteomes" id="UP000054018">
    <property type="component" value="Unassembled WGS sequence"/>
</dbReference>
<evidence type="ECO:0000313" key="3">
    <source>
        <dbReference type="Proteomes" id="UP000054018"/>
    </source>
</evidence>
<reference evidence="3" key="2">
    <citation type="submission" date="2015-01" db="EMBL/GenBank/DDBJ databases">
        <title>Evolutionary Origins and Diversification of the Mycorrhizal Mutualists.</title>
        <authorList>
            <consortium name="DOE Joint Genome Institute"/>
            <consortium name="Mycorrhizal Genomics Consortium"/>
            <person name="Kohler A."/>
            <person name="Kuo A."/>
            <person name="Nagy L.G."/>
            <person name="Floudas D."/>
            <person name="Copeland A."/>
            <person name="Barry K.W."/>
            <person name="Cichocki N."/>
            <person name="Veneault-Fourrey C."/>
            <person name="LaButti K."/>
            <person name="Lindquist E.A."/>
            <person name="Lipzen A."/>
            <person name="Lundell T."/>
            <person name="Morin E."/>
            <person name="Murat C."/>
            <person name="Riley R."/>
            <person name="Ohm R."/>
            <person name="Sun H."/>
            <person name="Tunlid A."/>
            <person name="Henrissat B."/>
            <person name="Grigoriev I.V."/>
            <person name="Hibbett D.S."/>
            <person name="Martin F."/>
        </authorList>
    </citation>
    <scope>NUCLEOTIDE SEQUENCE [LARGE SCALE GENOMIC DNA]</scope>
    <source>
        <strain evidence="3">441</strain>
    </source>
</reference>
<reference evidence="2 3" key="1">
    <citation type="submission" date="2014-04" db="EMBL/GenBank/DDBJ databases">
        <authorList>
            <consortium name="DOE Joint Genome Institute"/>
            <person name="Kuo A."/>
            <person name="Kohler A."/>
            <person name="Costa M.D."/>
            <person name="Nagy L.G."/>
            <person name="Floudas D."/>
            <person name="Copeland A."/>
            <person name="Barry K.W."/>
            <person name="Cichocki N."/>
            <person name="Veneault-Fourrey C."/>
            <person name="LaButti K."/>
            <person name="Lindquist E.A."/>
            <person name="Lipzen A."/>
            <person name="Lundell T."/>
            <person name="Morin E."/>
            <person name="Murat C."/>
            <person name="Sun H."/>
            <person name="Tunlid A."/>
            <person name="Henrissat B."/>
            <person name="Grigoriev I.V."/>
            <person name="Hibbett D.S."/>
            <person name="Martin F."/>
            <person name="Nordberg H.P."/>
            <person name="Cantor M.N."/>
            <person name="Hua S.X."/>
        </authorList>
    </citation>
    <scope>NUCLEOTIDE SEQUENCE [LARGE SCALE GENOMIC DNA]</scope>
    <source>
        <strain evidence="2 3">441</strain>
    </source>
</reference>
<dbReference type="AlphaFoldDB" id="A0A0C9YEI7"/>
<dbReference type="HOGENOM" id="CLU_1504044_0_0_1"/>
<feature type="region of interest" description="Disordered" evidence="1">
    <location>
        <begin position="1"/>
        <end position="33"/>
    </location>
</feature>
<feature type="compositionally biased region" description="Polar residues" evidence="1">
    <location>
        <begin position="1"/>
        <end position="15"/>
    </location>
</feature>
<gene>
    <name evidence="2" type="ORF">PISMIDRAFT_11053</name>
</gene>
<feature type="compositionally biased region" description="Basic residues" evidence="1">
    <location>
        <begin position="23"/>
        <end position="33"/>
    </location>
</feature>
<dbReference type="EMBL" id="KN833728">
    <property type="protein sequence ID" value="KIK23280.1"/>
    <property type="molecule type" value="Genomic_DNA"/>
</dbReference>
<keyword evidence="3" id="KW-1185">Reference proteome</keyword>
<name>A0A0C9YEI7_9AGAM</name>
<evidence type="ECO:0000256" key="1">
    <source>
        <dbReference type="SAM" id="MobiDB-lite"/>
    </source>
</evidence>
<proteinExistence type="predicted"/>
<evidence type="ECO:0000313" key="2">
    <source>
        <dbReference type="EMBL" id="KIK23280.1"/>
    </source>
</evidence>